<comment type="similarity">
    <text evidence="1">Belongs to the ATP-dependent AMP-binding enzyme family.</text>
</comment>
<proteinExistence type="inferred from homology"/>
<gene>
    <name evidence="5" type="ORF">R9Z33_00790</name>
</gene>
<evidence type="ECO:0000256" key="1">
    <source>
        <dbReference type="ARBA" id="ARBA00006432"/>
    </source>
</evidence>
<evidence type="ECO:0000259" key="4">
    <source>
        <dbReference type="Pfam" id="PF13193"/>
    </source>
</evidence>
<dbReference type="Pfam" id="PF00501">
    <property type="entry name" value="AMP-binding"/>
    <property type="match status" value="1"/>
</dbReference>
<feature type="domain" description="AMP-binding enzyme C-terminal" evidence="4">
    <location>
        <begin position="428"/>
        <end position="501"/>
    </location>
</feature>
<dbReference type="EMBL" id="CP137852">
    <property type="protein sequence ID" value="WPB85423.1"/>
    <property type="molecule type" value="Genomic_DNA"/>
</dbReference>
<dbReference type="Pfam" id="PF13193">
    <property type="entry name" value="AMP-binding_C"/>
    <property type="match status" value="1"/>
</dbReference>
<dbReference type="InterPro" id="IPR000873">
    <property type="entry name" value="AMP-dep_synth/lig_dom"/>
</dbReference>
<reference evidence="5 6" key="1">
    <citation type="submission" date="2023-11" db="EMBL/GenBank/DDBJ databases">
        <title>Arctic aerobic anoxygenic photoheterotroph Sediminicoccus rosea KRV36 adapts its photosynthesis to long days of polar summer.</title>
        <authorList>
            <person name="Tomasch J."/>
            <person name="Kopejtka K."/>
            <person name="Bily T."/>
            <person name="Gardiner A.T."/>
            <person name="Gardian Z."/>
            <person name="Shivaramu S."/>
            <person name="Koblizek M."/>
            <person name="Engelhardt F."/>
            <person name="Kaftan D."/>
        </authorList>
    </citation>
    <scope>NUCLEOTIDE SEQUENCE [LARGE SCALE GENOMIC DNA]</scope>
    <source>
        <strain evidence="5 6">R-30</strain>
    </source>
</reference>
<dbReference type="Gene3D" id="3.30.300.30">
    <property type="match status" value="1"/>
</dbReference>
<dbReference type="Gene3D" id="3.40.50.12780">
    <property type="entry name" value="N-terminal domain of ligase-like"/>
    <property type="match status" value="1"/>
</dbReference>
<evidence type="ECO:0000256" key="2">
    <source>
        <dbReference type="ARBA" id="ARBA00022598"/>
    </source>
</evidence>
<accession>A0ABZ0PI72</accession>
<organism evidence="5 6">
    <name type="scientific">Sediminicoccus rosea</name>
    <dbReference type="NCBI Taxonomy" id="1225128"/>
    <lineage>
        <taxon>Bacteria</taxon>
        <taxon>Pseudomonadati</taxon>
        <taxon>Pseudomonadota</taxon>
        <taxon>Alphaproteobacteria</taxon>
        <taxon>Acetobacterales</taxon>
        <taxon>Roseomonadaceae</taxon>
        <taxon>Sediminicoccus</taxon>
    </lineage>
</organism>
<name>A0ABZ0PI72_9PROT</name>
<dbReference type="InterPro" id="IPR025110">
    <property type="entry name" value="AMP-bd_C"/>
</dbReference>
<dbReference type="Proteomes" id="UP001305521">
    <property type="component" value="Chromosome"/>
</dbReference>
<keyword evidence="6" id="KW-1185">Reference proteome</keyword>
<dbReference type="InterPro" id="IPR042099">
    <property type="entry name" value="ANL_N_sf"/>
</dbReference>
<evidence type="ECO:0000313" key="5">
    <source>
        <dbReference type="EMBL" id="WPB85423.1"/>
    </source>
</evidence>
<dbReference type="PROSITE" id="PS00455">
    <property type="entry name" value="AMP_BINDING"/>
    <property type="match status" value="1"/>
</dbReference>
<dbReference type="RefSeq" id="WP_318649392.1">
    <property type="nucleotide sequence ID" value="NZ_CP137852.1"/>
</dbReference>
<feature type="domain" description="AMP-dependent synthetase/ligase" evidence="3">
    <location>
        <begin position="13"/>
        <end position="376"/>
    </location>
</feature>
<dbReference type="SUPFAM" id="SSF56801">
    <property type="entry name" value="Acetyl-CoA synthetase-like"/>
    <property type="match status" value="1"/>
</dbReference>
<dbReference type="PANTHER" id="PTHR43201">
    <property type="entry name" value="ACYL-COA SYNTHETASE"/>
    <property type="match status" value="1"/>
</dbReference>
<dbReference type="InterPro" id="IPR045851">
    <property type="entry name" value="AMP-bd_C_sf"/>
</dbReference>
<keyword evidence="2" id="KW-0436">Ligase</keyword>
<dbReference type="InterPro" id="IPR020845">
    <property type="entry name" value="AMP-binding_CS"/>
</dbReference>
<dbReference type="PANTHER" id="PTHR43201:SF5">
    <property type="entry name" value="MEDIUM-CHAIN ACYL-COA LIGASE ACSF2, MITOCHONDRIAL"/>
    <property type="match status" value="1"/>
</dbReference>
<protein>
    <submittedName>
        <fullName evidence="5">AMP-binding protein</fullName>
    </submittedName>
</protein>
<evidence type="ECO:0000313" key="6">
    <source>
        <dbReference type="Proteomes" id="UP001305521"/>
    </source>
</evidence>
<sequence length="520" mass="55415">MHAPYPTPLAALRAAAATQGEREALAFPHQGRRLSFAGWLAEAEAVARGLLALGLKPGAHVALLAENRIEWPVAQLAVAAAGMVLVPLNTHYRAEDLGAALATSRAEALLLSARFRSNAYLDMVRALRADLPALRHLILLDAVEGERHFNDLRAEGIALPEVAPRAPASLQFTSGTTGIPKGALLTHQGMLMNAWGTAQRLRLTERDRLTSIIPLFHCAGCIMGILACLQSGAAYVGVPAFDAEEMCRVIAAERCTALSGVPTSWLAMRDLPARKNYDLTSLRTGTCGGADANPGILADCVRDFPIPGLVQVYGQTEASTLISCADCEDPERLETAGEPLPGMEVRIVDPQSGAVLPAGEIGEIQARGPMVMLGYFERPEANAETITPEGWLRSGDLGCITPTGRIRMAGGRLRDMLIRGGENIYPVEIEAVLAQHPAVAEVAVFGIADAYYGEIPAAALRLRHAVPSADLAAFCAARIARFKVPAAWFTVTAYPLTASGKIRKTELRAMAEGGRLERFA</sequence>
<evidence type="ECO:0000259" key="3">
    <source>
        <dbReference type="Pfam" id="PF00501"/>
    </source>
</evidence>